<name>A0ABP0T2E7_RICHE</name>
<gene>
    <name evidence="1" type="ORF">OB144RH_00305</name>
</gene>
<organism evidence="1 2">
    <name type="scientific">Rickettsia helvetica</name>
    <dbReference type="NCBI Taxonomy" id="35789"/>
    <lineage>
        <taxon>Bacteria</taxon>
        <taxon>Pseudomonadati</taxon>
        <taxon>Pseudomonadota</taxon>
        <taxon>Alphaproteobacteria</taxon>
        <taxon>Rickettsiales</taxon>
        <taxon>Rickettsiaceae</taxon>
        <taxon>Rickettsieae</taxon>
        <taxon>Rickettsia</taxon>
        <taxon>spotted fever group</taxon>
    </lineage>
</organism>
<protein>
    <submittedName>
        <fullName evidence="1">Transposase</fullName>
    </submittedName>
</protein>
<keyword evidence="2" id="KW-1185">Reference proteome</keyword>
<reference evidence="1 2" key="1">
    <citation type="submission" date="2024-02" db="EMBL/GenBank/DDBJ databases">
        <authorList>
            <person name="Nijsse B."/>
            <person name="Sprong H."/>
        </authorList>
    </citation>
    <scope>NUCLEOTIDE SEQUENCE [LARGE SCALE GENOMIC DNA]</scope>
    <source>
        <strain evidence="1">OB144</strain>
    </source>
</reference>
<evidence type="ECO:0000313" key="2">
    <source>
        <dbReference type="Proteomes" id="UP001642485"/>
    </source>
</evidence>
<accession>A0ABP0T2E7</accession>
<dbReference type="Proteomes" id="UP001642485">
    <property type="component" value="Chromosome"/>
</dbReference>
<dbReference type="EMBL" id="OZ018776">
    <property type="protein sequence ID" value="CAK9119515.1"/>
    <property type="molecule type" value="Genomic_DNA"/>
</dbReference>
<evidence type="ECO:0000313" key="1">
    <source>
        <dbReference type="EMBL" id="CAK9119515.1"/>
    </source>
</evidence>
<sequence>MVRCINEDIILQIIRDKNLLGKKQATSLKAIIEEAIIDNEIMIDILYRK</sequence>
<proteinExistence type="predicted"/>
<dbReference type="RefSeq" id="WP_232203671.1">
    <property type="nucleotide sequence ID" value="NZ_OY974080.1"/>
</dbReference>